<dbReference type="Proteomes" id="UP000766246">
    <property type="component" value="Unassembled WGS sequence"/>
</dbReference>
<dbReference type="EMBL" id="SVER01000009">
    <property type="protein sequence ID" value="MBE5919073.1"/>
    <property type="molecule type" value="Genomic_DNA"/>
</dbReference>
<feature type="region of interest" description="Disordered" evidence="1">
    <location>
        <begin position="101"/>
        <end position="124"/>
    </location>
</feature>
<dbReference type="Pfam" id="PF13750">
    <property type="entry name" value="Big_3_3"/>
    <property type="match status" value="1"/>
</dbReference>
<feature type="compositionally biased region" description="Basic and acidic residues" evidence="1">
    <location>
        <begin position="56"/>
        <end position="69"/>
    </location>
</feature>
<sequence length="1203" mass="132962">MKKLRKIVTLRRVVALAMLCTLLLSSTAVYADTVEDGNVPSKEVVEETTETVETSSSDKIEETENKENAEVSEETEAQEGKETQEEKETLLDVLESKVKAILGDGNPGGNNPPVPGGQQPAPQPACEEHVLDETKGVTYEPVEGEQKDEEWGICSVCGEKYLVDTINCQIDTAESIEYESTDDDHHMVSGKCLHCKRDMKYEENCDFSLQIDGTKKWRCSKEGCVNVDDRSNQEVVLGVSYEAEDGTPIEPSTIHKYVDGDNSKEYKVFDKKIKVVATVSSELLNDEDEDVWANKVYVNAHYYYNGKYDDMPMNLINLETDANGNKVGTYAWTTPEELDAPITISKVNVNFNMGYKKWLGHGRTKIRRKKGDKDVYPYYIVRNVNPTEHINLLETTRIYAGDWEYDGEDNKWYSSILNENRPKDITVVYEGLLGGVLDNAALTEQLSNEAKGSSIKQAVDPDIQYVWTDNGEGFIGYQTKLAFNVPADTRVKDGEHVYKLSGSMLGARPEKEDTVSTFVDNTVPDYRIKYISTADKKNEKYYAADVTVEVEAVDEFINYNKSFFNVTNQTDSIYFDDEETNIASALVNAETVHVVEGQIVDLAGNTKKIEEDEFIVDKTAPKVYVTLDGEAHHEKYFNADRTATIKLEDENLAPEDADIHKVDISSKVGTPKYNAMTGSEKSYTGTIVFNEDGVYQIRGCSITDRAGNTCEFPAEGSSDKCTSEFVIDKTVPTFTVEFDNNSAQNDMYYKAGRTATIFFKEVNFDKDLVTVTKNSGEKNAVPALSAYSNSDNKHVTKISFNQDGRYGFIVDCEDLAGNKAKQYVSDDFVIDLTMPELEITGVQDMSANNGVVVPVIKSKDTNITQASTEINLSGSNNGKVNPSIRAEGQSENITYTIADLAHDKSNDDLYTLNVKLTDLAGNVVEKTLKYSINRFGSIFVLSDATKAMVDNYYVTSPQDVVITEINVDALTYKEVSVANEGNVKELSEGRTFKTSDYTNEKGWHSISYTLDAANFKKDGVYTVTVYSEDRASNKQSNQTKDAEVEFLMDATAPSVVVSGLENEGVYEEASHDFSINAVDTIGVSKMSVILDGEKVADYTGDQLLKNGGTEVITLSSKDDYQKVEIICSDVAGNETKLAYNNILVSEKAEELIIEGGLTPTYSAGDKVEDVIAGAPINKIIIVLAVIAALALVAGGIVVVKKTK</sequence>
<name>A0A927UBG4_9FIRM</name>
<accession>A0A927UBG4</accession>
<feature type="signal peptide" evidence="3">
    <location>
        <begin position="1"/>
        <end position="31"/>
    </location>
</feature>
<evidence type="ECO:0000313" key="7">
    <source>
        <dbReference type="Proteomes" id="UP000766246"/>
    </source>
</evidence>
<protein>
    <recommendedName>
        <fullName evidence="4 5">Ig-like domain-containing protein</fullName>
    </recommendedName>
</protein>
<keyword evidence="2" id="KW-0472">Membrane</keyword>
<feature type="domain" description="Ig-like" evidence="5">
    <location>
        <begin position="801"/>
        <end position="930"/>
    </location>
</feature>
<dbReference type="InterPro" id="IPR022038">
    <property type="entry name" value="Ig-like_bact"/>
</dbReference>
<dbReference type="Pfam" id="PF12245">
    <property type="entry name" value="Big_3_2"/>
    <property type="match status" value="1"/>
</dbReference>
<feature type="compositionally biased region" description="Basic and acidic residues" evidence="1">
    <location>
        <begin position="78"/>
        <end position="87"/>
    </location>
</feature>
<evidence type="ECO:0000256" key="1">
    <source>
        <dbReference type="SAM" id="MobiDB-lite"/>
    </source>
</evidence>
<evidence type="ECO:0000256" key="2">
    <source>
        <dbReference type="SAM" id="Phobius"/>
    </source>
</evidence>
<gene>
    <name evidence="6" type="ORF">E7272_04435</name>
</gene>
<comment type="caution">
    <text evidence="6">The sequence shown here is derived from an EMBL/GenBank/DDBJ whole genome shotgun (WGS) entry which is preliminary data.</text>
</comment>
<proteinExistence type="predicted"/>
<keyword evidence="2" id="KW-1133">Transmembrane helix</keyword>
<dbReference type="AlphaFoldDB" id="A0A927UBG4"/>
<feature type="domain" description="Ig-like" evidence="4">
    <location>
        <begin position="588"/>
        <end position="618"/>
    </location>
</feature>
<keyword evidence="2" id="KW-0812">Transmembrane</keyword>
<evidence type="ECO:0000259" key="5">
    <source>
        <dbReference type="Pfam" id="PF13750"/>
    </source>
</evidence>
<evidence type="ECO:0000313" key="6">
    <source>
        <dbReference type="EMBL" id="MBE5919073.1"/>
    </source>
</evidence>
<feature type="transmembrane region" description="Helical" evidence="2">
    <location>
        <begin position="1179"/>
        <end position="1199"/>
    </location>
</feature>
<evidence type="ECO:0000259" key="4">
    <source>
        <dbReference type="Pfam" id="PF12245"/>
    </source>
</evidence>
<feature type="chain" id="PRO_5037114287" description="Ig-like domain-containing protein" evidence="3">
    <location>
        <begin position="32"/>
        <end position="1203"/>
    </location>
</feature>
<feature type="region of interest" description="Disordered" evidence="1">
    <location>
        <begin position="42"/>
        <end position="87"/>
    </location>
</feature>
<keyword evidence="3" id="KW-0732">Signal</keyword>
<reference evidence="6" key="1">
    <citation type="submission" date="2019-04" db="EMBL/GenBank/DDBJ databases">
        <title>Evolution of Biomass-Degrading Anaerobic Consortia Revealed by Metagenomics.</title>
        <authorList>
            <person name="Peng X."/>
        </authorList>
    </citation>
    <scope>NUCLEOTIDE SEQUENCE</scope>
    <source>
        <strain evidence="6">SIG311</strain>
    </source>
</reference>
<organism evidence="6 7">
    <name type="scientific">Pseudobutyrivibrio ruminis</name>
    <dbReference type="NCBI Taxonomy" id="46206"/>
    <lineage>
        <taxon>Bacteria</taxon>
        <taxon>Bacillati</taxon>
        <taxon>Bacillota</taxon>
        <taxon>Clostridia</taxon>
        <taxon>Lachnospirales</taxon>
        <taxon>Lachnospiraceae</taxon>
        <taxon>Pseudobutyrivibrio</taxon>
    </lineage>
</organism>
<evidence type="ECO:0000256" key="3">
    <source>
        <dbReference type="SAM" id="SignalP"/>
    </source>
</evidence>